<keyword evidence="4 10" id="KW-0812">Transmembrane</keyword>
<feature type="transmembrane region" description="Helical" evidence="11">
    <location>
        <begin position="33"/>
        <end position="57"/>
    </location>
</feature>
<dbReference type="Gene3D" id="1.20.1070.10">
    <property type="entry name" value="Rhodopsin 7-helix transmembrane proteins"/>
    <property type="match status" value="1"/>
</dbReference>
<comment type="similarity">
    <text evidence="2 10">Belongs to the G-protein coupled receptor 1 family.</text>
</comment>
<dbReference type="PANTHER" id="PTHR24249:SF414">
    <property type="entry name" value="LP14436P"/>
    <property type="match status" value="1"/>
</dbReference>
<keyword evidence="9 10" id="KW-0807">Transducer</keyword>
<evidence type="ECO:0000256" key="4">
    <source>
        <dbReference type="ARBA" id="ARBA00022692"/>
    </source>
</evidence>
<dbReference type="GO" id="GO:0005886">
    <property type="term" value="C:plasma membrane"/>
    <property type="evidence" value="ECO:0007669"/>
    <property type="project" value="UniProtKB-SubCell"/>
</dbReference>
<dbReference type="PRINTS" id="PR00237">
    <property type="entry name" value="GPCRRHODOPSN"/>
</dbReference>
<dbReference type="CDD" id="cd00637">
    <property type="entry name" value="7tm_classA_rhodopsin-like"/>
    <property type="match status" value="1"/>
</dbReference>
<feature type="transmembrane region" description="Helical" evidence="11">
    <location>
        <begin position="151"/>
        <end position="169"/>
    </location>
</feature>
<dbReference type="OrthoDB" id="6346497at2759"/>
<proteinExistence type="inferred from homology"/>
<dbReference type="InterPro" id="IPR000276">
    <property type="entry name" value="GPCR_Rhodpsn"/>
</dbReference>
<accession>A0A8J2RR26</accession>
<keyword evidence="8 10" id="KW-0675">Receptor</keyword>
<evidence type="ECO:0000256" key="2">
    <source>
        <dbReference type="ARBA" id="ARBA00010663"/>
    </source>
</evidence>
<dbReference type="EMBL" id="CAKKLH010000124">
    <property type="protein sequence ID" value="CAH0104097.1"/>
    <property type="molecule type" value="Genomic_DNA"/>
</dbReference>
<comment type="subcellular location">
    <subcellularLocation>
        <location evidence="1">Cell membrane</location>
        <topology evidence="1">Multi-pass membrane protein</topology>
    </subcellularLocation>
</comment>
<evidence type="ECO:0000256" key="7">
    <source>
        <dbReference type="ARBA" id="ARBA00023136"/>
    </source>
</evidence>
<name>A0A8J2RR26_9CRUS</name>
<reference evidence="13" key="1">
    <citation type="submission" date="2021-11" db="EMBL/GenBank/DDBJ databases">
        <authorList>
            <person name="Schell T."/>
        </authorList>
    </citation>
    <scope>NUCLEOTIDE SEQUENCE</scope>
    <source>
        <strain evidence="13">M5</strain>
    </source>
</reference>
<keyword evidence="7 11" id="KW-0472">Membrane</keyword>
<dbReference type="PROSITE" id="PS50262">
    <property type="entry name" value="G_PROTEIN_RECEP_F1_2"/>
    <property type="match status" value="1"/>
</dbReference>
<dbReference type="AlphaFoldDB" id="A0A8J2RR26"/>
<evidence type="ECO:0000313" key="13">
    <source>
        <dbReference type="EMBL" id="CAH0104097.1"/>
    </source>
</evidence>
<dbReference type="GO" id="GO:0004930">
    <property type="term" value="F:G protein-coupled receptor activity"/>
    <property type="evidence" value="ECO:0007669"/>
    <property type="project" value="UniProtKB-KW"/>
</dbReference>
<evidence type="ECO:0000256" key="1">
    <source>
        <dbReference type="ARBA" id="ARBA00004651"/>
    </source>
</evidence>
<evidence type="ECO:0000259" key="12">
    <source>
        <dbReference type="PROSITE" id="PS50262"/>
    </source>
</evidence>
<evidence type="ECO:0000256" key="11">
    <source>
        <dbReference type="SAM" id="Phobius"/>
    </source>
</evidence>
<protein>
    <recommendedName>
        <fullName evidence="12">G-protein coupled receptors family 1 profile domain-containing protein</fullName>
    </recommendedName>
</protein>
<dbReference type="InterPro" id="IPR017452">
    <property type="entry name" value="GPCR_Rhodpsn_7TM"/>
</dbReference>
<dbReference type="PROSITE" id="PS00237">
    <property type="entry name" value="G_PROTEIN_RECEP_F1_1"/>
    <property type="match status" value="1"/>
</dbReference>
<evidence type="ECO:0000313" key="14">
    <source>
        <dbReference type="Proteomes" id="UP000789390"/>
    </source>
</evidence>
<feature type="transmembrane region" description="Helical" evidence="11">
    <location>
        <begin position="189"/>
        <end position="212"/>
    </location>
</feature>
<dbReference type="PANTHER" id="PTHR24249">
    <property type="entry name" value="HISTAMINE RECEPTOR-RELATED G-PROTEIN COUPLED RECEPTOR"/>
    <property type="match status" value="1"/>
</dbReference>
<dbReference type="InterPro" id="IPR050569">
    <property type="entry name" value="TAAR"/>
</dbReference>
<evidence type="ECO:0000256" key="5">
    <source>
        <dbReference type="ARBA" id="ARBA00022989"/>
    </source>
</evidence>
<evidence type="ECO:0000256" key="3">
    <source>
        <dbReference type="ARBA" id="ARBA00022475"/>
    </source>
</evidence>
<dbReference type="SUPFAM" id="SSF81321">
    <property type="entry name" value="Family A G protein-coupled receptor-like"/>
    <property type="match status" value="1"/>
</dbReference>
<evidence type="ECO:0000256" key="6">
    <source>
        <dbReference type="ARBA" id="ARBA00023040"/>
    </source>
</evidence>
<dbReference type="Proteomes" id="UP000789390">
    <property type="component" value="Unassembled WGS sequence"/>
</dbReference>
<comment type="caution">
    <text evidence="13">The sequence shown here is derived from an EMBL/GenBank/DDBJ whole genome shotgun (WGS) entry which is preliminary data.</text>
</comment>
<evidence type="ECO:0000256" key="9">
    <source>
        <dbReference type="ARBA" id="ARBA00023224"/>
    </source>
</evidence>
<feature type="domain" description="G-protein coupled receptors family 1 profile" evidence="12">
    <location>
        <begin position="48"/>
        <end position="291"/>
    </location>
</feature>
<feature type="transmembrane region" description="Helical" evidence="11">
    <location>
        <begin position="233"/>
        <end position="256"/>
    </location>
</feature>
<keyword evidence="6 10" id="KW-0297">G-protein coupled receptor</keyword>
<evidence type="ECO:0000256" key="8">
    <source>
        <dbReference type="ARBA" id="ARBA00023170"/>
    </source>
</evidence>
<keyword evidence="3" id="KW-1003">Cell membrane</keyword>
<organism evidence="13 14">
    <name type="scientific">Daphnia galeata</name>
    <dbReference type="NCBI Taxonomy" id="27404"/>
    <lineage>
        <taxon>Eukaryota</taxon>
        <taxon>Metazoa</taxon>
        <taxon>Ecdysozoa</taxon>
        <taxon>Arthropoda</taxon>
        <taxon>Crustacea</taxon>
        <taxon>Branchiopoda</taxon>
        <taxon>Diplostraca</taxon>
        <taxon>Cladocera</taxon>
        <taxon>Anomopoda</taxon>
        <taxon>Daphniidae</taxon>
        <taxon>Daphnia</taxon>
    </lineage>
</organism>
<keyword evidence="14" id="KW-1185">Reference proteome</keyword>
<evidence type="ECO:0000256" key="10">
    <source>
        <dbReference type="RuleBase" id="RU000688"/>
    </source>
</evidence>
<gene>
    <name evidence="13" type="ORF">DGAL_LOCUS6809</name>
</gene>
<keyword evidence="5 11" id="KW-1133">Transmembrane helix</keyword>
<dbReference type="SMART" id="SM01381">
    <property type="entry name" value="7TM_GPCR_Srsx"/>
    <property type="match status" value="1"/>
</dbReference>
<feature type="transmembrane region" description="Helical" evidence="11">
    <location>
        <begin position="110"/>
        <end position="131"/>
    </location>
</feature>
<dbReference type="Pfam" id="PF00001">
    <property type="entry name" value="7tm_1"/>
    <property type="match status" value="1"/>
</dbReference>
<sequence length="383" mass="43205">MSNDNNSSGVNGINQTTGACQLMGEHFDIATGVIVSCNLLISLLATFGNLLVIVAVVRYSILRTPTNHFVVALALSDLMVGLVIPFYVSFYFDLPDYACNPTICQIKNFVAMWTTLCSFMLLIGVALDRYVSIVHPLAYPRLVSRRVSRSIVAFVCLYVTGFVALPYLWTGALKDLTVMTECDLVYVSAANYAILFCAHLAFSLIVTTFLYGHIFREAWLQNRHHLHQEAKTALMMVLIFGVNIVSTLPYLIVVGIRYRHNEQIDQTALSRAKKVVMILYFGKSALNPFIYGWKNRDFRLAFARLLRYVPCSKWAMERSLSSVEVATGIGSRAGSIQNDRQRTSKIYQLELPPMEWQINSTDLSNDDYLQRTVPQNQQQVTHL</sequence>
<feature type="transmembrane region" description="Helical" evidence="11">
    <location>
        <begin position="69"/>
        <end position="90"/>
    </location>
</feature>